<feature type="non-terminal residue" evidence="2">
    <location>
        <position position="66"/>
    </location>
</feature>
<comment type="caution">
    <text evidence="2">The sequence shown here is derived from an EMBL/GenBank/DDBJ whole genome shotgun (WGS) entry which is preliminary data.</text>
</comment>
<feature type="compositionally biased region" description="Polar residues" evidence="1">
    <location>
        <begin position="50"/>
        <end position="66"/>
    </location>
</feature>
<accession>A0AAD6FW59</accession>
<sequence length="66" mass="6990">MPVDIGWCKAVSWDGCDSSLAGPAAVSACPGSKHNIVSPLTTIDGHQMMESPSKTSSDWKQNTWAL</sequence>
<evidence type="ECO:0000313" key="2">
    <source>
        <dbReference type="EMBL" id="KAJ4948603.1"/>
    </source>
</evidence>
<evidence type="ECO:0000256" key="1">
    <source>
        <dbReference type="SAM" id="MobiDB-lite"/>
    </source>
</evidence>
<dbReference type="EMBL" id="JAPTMU010000001">
    <property type="protein sequence ID" value="KAJ4948603.1"/>
    <property type="molecule type" value="Genomic_DNA"/>
</dbReference>
<feature type="region of interest" description="Disordered" evidence="1">
    <location>
        <begin position="47"/>
        <end position="66"/>
    </location>
</feature>
<name>A0AAD6FW59_9TELE</name>
<protein>
    <submittedName>
        <fullName evidence="2">Uncharacterized protein</fullName>
    </submittedName>
</protein>
<dbReference type="AlphaFoldDB" id="A0AAD6FW59"/>
<reference evidence="2" key="1">
    <citation type="submission" date="2022-11" db="EMBL/GenBank/DDBJ databases">
        <title>Chromosome-level genome of Pogonophryne albipinna.</title>
        <authorList>
            <person name="Jo E."/>
        </authorList>
    </citation>
    <scope>NUCLEOTIDE SEQUENCE</scope>
    <source>
        <strain evidence="2">SGF0006</strain>
        <tissue evidence="2">Muscle</tissue>
    </source>
</reference>
<keyword evidence="3" id="KW-1185">Reference proteome</keyword>
<gene>
    <name evidence="2" type="ORF">JOQ06_020136</name>
</gene>
<dbReference type="Proteomes" id="UP001219934">
    <property type="component" value="Unassembled WGS sequence"/>
</dbReference>
<proteinExistence type="predicted"/>
<organism evidence="2 3">
    <name type="scientific">Pogonophryne albipinna</name>
    <dbReference type="NCBI Taxonomy" id="1090488"/>
    <lineage>
        <taxon>Eukaryota</taxon>
        <taxon>Metazoa</taxon>
        <taxon>Chordata</taxon>
        <taxon>Craniata</taxon>
        <taxon>Vertebrata</taxon>
        <taxon>Euteleostomi</taxon>
        <taxon>Actinopterygii</taxon>
        <taxon>Neopterygii</taxon>
        <taxon>Teleostei</taxon>
        <taxon>Neoteleostei</taxon>
        <taxon>Acanthomorphata</taxon>
        <taxon>Eupercaria</taxon>
        <taxon>Perciformes</taxon>
        <taxon>Notothenioidei</taxon>
        <taxon>Pogonophryne</taxon>
    </lineage>
</organism>
<evidence type="ECO:0000313" key="3">
    <source>
        <dbReference type="Proteomes" id="UP001219934"/>
    </source>
</evidence>